<dbReference type="PANTHER" id="PTHR13930">
    <property type="entry name" value="S-ADENOSYL-L-METHIONINE-DEPENDENT TRNA 4-DEMETHYLWYOSINE SYNTHASE"/>
    <property type="match status" value="1"/>
</dbReference>
<dbReference type="InterPro" id="IPR013785">
    <property type="entry name" value="Aldolase_TIM"/>
</dbReference>
<dbReference type="GO" id="GO:0031591">
    <property type="term" value="P:wybutosine biosynthetic process"/>
    <property type="evidence" value="ECO:0007669"/>
    <property type="project" value="TreeGrafter"/>
</dbReference>
<dbReference type="GO" id="GO:0046872">
    <property type="term" value="F:metal ion binding"/>
    <property type="evidence" value="ECO:0007669"/>
    <property type="project" value="UniProtKB-KW"/>
</dbReference>
<reference evidence="6" key="1">
    <citation type="journal article" date="2011" name="Genetics">
        <title>Massive changes in genome architecture accompany the transition to self-fertility in the filamentous fungus Neurospora tetrasperma.</title>
        <authorList>
            <person name="Ellison C.E."/>
            <person name="Stajich J.E."/>
            <person name="Jacobson D.J."/>
            <person name="Natvig D.O."/>
            <person name="Lapidus A."/>
            <person name="Foster B."/>
            <person name="Aerts A."/>
            <person name="Riley R."/>
            <person name="Lindquist E.A."/>
            <person name="Grigoriev I.V."/>
            <person name="Taylor J.W."/>
        </authorList>
    </citation>
    <scope>NUCLEOTIDE SEQUENCE [LARGE SCALE GENOMIC DNA]</scope>
    <source>
        <strain evidence="6">FGSC 2508 / P0657</strain>
    </source>
</reference>
<dbReference type="Proteomes" id="UP000008065">
    <property type="component" value="Unassembled WGS sequence"/>
</dbReference>
<dbReference type="HOGENOM" id="CLU_2655096_0_0_1"/>
<proteinExistence type="predicted"/>
<organism evidence="5 6">
    <name type="scientific">Neurospora tetrasperma (strain FGSC 2508 / ATCC MYA-4615 / P0657)</name>
    <dbReference type="NCBI Taxonomy" id="510951"/>
    <lineage>
        <taxon>Eukaryota</taxon>
        <taxon>Fungi</taxon>
        <taxon>Dikarya</taxon>
        <taxon>Ascomycota</taxon>
        <taxon>Pezizomycotina</taxon>
        <taxon>Sordariomycetes</taxon>
        <taxon>Sordariomycetidae</taxon>
        <taxon>Sordariales</taxon>
        <taxon>Sordariaceae</taxon>
        <taxon>Neurospora</taxon>
    </lineage>
</organism>
<sequence length="76" mass="9054">MTPSLSCSNKCVFCWRHGTNPVGTSWRWVVDPPDLIFNGIKENQYKKIKLRQKELLDRDVVEHEREIRELEALEDR</sequence>
<name>F8MIH3_NEUT8</name>
<keyword evidence="3" id="KW-0408">Iron</keyword>
<dbReference type="GeneID" id="20825933"/>
<evidence type="ECO:0000313" key="5">
    <source>
        <dbReference type="EMBL" id="EGO58977.1"/>
    </source>
</evidence>
<dbReference type="Gene3D" id="3.20.20.70">
    <property type="entry name" value="Aldolase class I"/>
    <property type="match status" value="1"/>
</dbReference>
<gene>
    <name evidence="5" type="ORF">NEUTE1DRAFT_136056</name>
</gene>
<dbReference type="GO" id="GO:0051539">
    <property type="term" value="F:4 iron, 4 sulfur cluster binding"/>
    <property type="evidence" value="ECO:0007669"/>
    <property type="project" value="InterPro"/>
</dbReference>
<dbReference type="SFLD" id="SFLDS00029">
    <property type="entry name" value="Radical_SAM"/>
    <property type="match status" value="1"/>
</dbReference>
<dbReference type="EMBL" id="GL891303">
    <property type="protein sequence ID" value="EGO58977.1"/>
    <property type="molecule type" value="Genomic_DNA"/>
</dbReference>
<dbReference type="GO" id="GO:0003824">
    <property type="term" value="F:catalytic activity"/>
    <property type="evidence" value="ECO:0007669"/>
    <property type="project" value="InterPro"/>
</dbReference>
<keyword evidence="2" id="KW-0479">Metal-binding</keyword>
<dbReference type="RefSeq" id="XP_009849266.1">
    <property type="nucleotide sequence ID" value="XM_009850964.1"/>
</dbReference>
<keyword evidence="4" id="KW-0411">Iron-sulfur</keyword>
<keyword evidence="6" id="KW-1185">Reference proteome</keyword>
<evidence type="ECO:0000256" key="4">
    <source>
        <dbReference type="ARBA" id="ARBA00023014"/>
    </source>
</evidence>
<protein>
    <submittedName>
        <fullName evidence="5">Uncharacterized protein</fullName>
    </submittedName>
</protein>
<dbReference type="PANTHER" id="PTHR13930:SF0">
    <property type="entry name" value="S-ADENOSYL-L-METHIONINE-DEPENDENT TRNA 4-DEMETHYLWYOSINE SYNTHASE TYW1-RELATED"/>
    <property type="match status" value="1"/>
</dbReference>
<evidence type="ECO:0000256" key="1">
    <source>
        <dbReference type="ARBA" id="ARBA00022691"/>
    </source>
</evidence>
<dbReference type="VEuPathDB" id="FungiDB:NEUTE1DRAFT_136056"/>
<evidence type="ECO:0000313" key="6">
    <source>
        <dbReference type="Proteomes" id="UP000008065"/>
    </source>
</evidence>
<evidence type="ECO:0000256" key="2">
    <source>
        <dbReference type="ARBA" id="ARBA00022723"/>
    </source>
</evidence>
<dbReference type="AlphaFoldDB" id="F8MIH3"/>
<dbReference type="OrthoDB" id="271553at2759"/>
<keyword evidence="1" id="KW-0949">S-adenosyl-L-methionine</keyword>
<dbReference type="KEGG" id="nte:NEUTE1DRAFT136056"/>
<evidence type="ECO:0000256" key="3">
    <source>
        <dbReference type="ARBA" id="ARBA00023004"/>
    </source>
</evidence>
<dbReference type="InterPro" id="IPR007197">
    <property type="entry name" value="rSAM"/>
</dbReference>
<dbReference type="InterPro" id="IPR034556">
    <property type="entry name" value="tRNA_wybutosine-synthase"/>
</dbReference>
<accession>F8MIH3</accession>